<feature type="compositionally biased region" description="Low complexity" evidence="1">
    <location>
        <begin position="89"/>
        <end position="108"/>
    </location>
</feature>
<dbReference type="AlphaFoldDB" id="A0A834KFD0"/>
<sequence length="272" mass="29925">MGRETRDAVLCTTNTNNNTDTLIPIHTESRVVAYKTASVLSYPSWPTTLLFTLTVFYRSSTSFQATTNRSRFKRSAIKKRVESWKHRLNNNSSSGSSDGSSISSNSSSSRGKFWSDGLLHGSRCPEDSVENENGECKCSPTCPSPPVCSEPEQRLLLTRNAIPGTPGRCCPRYKCLPSGHQQDGHQEGQDQQQSSENGCPRDSVPSEDEVCKCVPTCPPASCKPGERAVEVRRAVPNTPGSCCPLYDCVASDEWDHNPINQIVYPEYLISNL</sequence>
<proteinExistence type="predicted"/>
<organism evidence="2 3">
    <name type="scientific">Vespula vulgaris</name>
    <name type="common">Yellow jacket</name>
    <name type="synonym">Wasp</name>
    <dbReference type="NCBI Taxonomy" id="7454"/>
    <lineage>
        <taxon>Eukaryota</taxon>
        <taxon>Metazoa</taxon>
        <taxon>Ecdysozoa</taxon>
        <taxon>Arthropoda</taxon>
        <taxon>Hexapoda</taxon>
        <taxon>Insecta</taxon>
        <taxon>Pterygota</taxon>
        <taxon>Neoptera</taxon>
        <taxon>Endopterygota</taxon>
        <taxon>Hymenoptera</taxon>
        <taxon>Apocrita</taxon>
        <taxon>Aculeata</taxon>
        <taxon>Vespoidea</taxon>
        <taxon>Vespidae</taxon>
        <taxon>Vespinae</taxon>
        <taxon>Vespula</taxon>
    </lineage>
</organism>
<name>A0A834KFD0_VESVU</name>
<accession>A0A834KFD0</accession>
<gene>
    <name evidence="2" type="ORF">HZH66_003783</name>
</gene>
<keyword evidence="3" id="KW-1185">Reference proteome</keyword>
<reference evidence="2" key="1">
    <citation type="journal article" date="2020" name="G3 (Bethesda)">
        <title>High-Quality Assemblies for Three Invasive Social Wasps from the &lt;i&gt;Vespula&lt;/i&gt; Genus.</title>
        <authorList>
            <person name="Harrop T.W.R."/>
            <person name="Guhlin J."/>
            <person name="McLaughlin G.M."/>
            <person name="Permina E."/>
            <person name="Stockwell P."/>
            <person name="Gilligan J."/>
            <person name="Le Lec M.F."/>
            <person name="Gruber M.A.M."/>
            <person name="Quinn O."/>
            <person name="Lovegrove M."/>
            <person name="Duncan E.J."/>
            <person name="Remnant E.J."/>
            <person name="Van Eeckhoven J."/>
            <person name="Graham B."/>
            <person name="Knapp R.A."/>
            <person name="Langford K.W."/>
            <person name="Kronenberg Z."/>
            <person name="Press M.O."/>
            <person name="Eacker S.M."/>
            <person name="Wilson-Rankin E.E."/>
            <person name="Purcell J."/>
            <person name="Lester P.J."/>
            <person name="Dearden P.K."/>
        </authorList>
    </citation>
    <scope>NUCLEOTIDE SEQUENCE</scope>
    <source>
        <strain evidence="2">Marl-1</strain>
    </source>
</reference>
<evidence type="ECO:0000313" key="2">
    <source>
        <dbReference type="EMBL" id="KAF7404877.1"/>
    </source>
</evidence>
<feature type="region of interest" description="Disordered" evidence="1">
    <location>
        <begin position="181"/>
        <end position="201"/>
    </location>
</feature>
<feature type="region of interest" description="Disordered" evidence="1">
    <location>
        <begin position="84"/>
        <end position="108"/>
    </location>
</feature>
<dbReference type="EMBL" id="JACSEA010000003">
    <property type="protein sequence ID" value="KAF7404877.1"/>
    <property type="molecule type" value="Genomic_DNA"/>
</dbReference>
<dbReference type="Proteomes" id="UP000614350">
    <property type="component" value="Unassembled WGS sequence"/>
</dbReference>
<protein>
    <submittedName>
        <fullName evidence="2">Uncharacterized protein</fullName>
    </submittedName>
</protein>
<comment type="caution">
    <text evidence="2">The sequence shown here is derived from an EMBL/GenBank/DDBJ whole genome shotgun (WGS) entry which is preliminary data.</text>
</comment>
<evidence type="ECO:0000256" key="1">
    <source>
        <dbReference type="SAM" id="MobiDB-lite"/>
    </source>
</evidence>
<evidence type="ECO:0000313" key="3">
    <source>
        <dbReference type="Proteomes" id="UP000614350"/>
    </source>
</evidence>